<dbReference type="PANTHER" id="PTHR14477">
    <property type="entry name" value="CUB DOMAIN-CONTAINING PROTEIN 1"/>
    <property type="match status" value="1"/>
</dbReference>
<reference evidence="8" key="1">
    <citation type="submission" date="2013-10" db="EMBL/GenBank/DDBJ databases">
        <authorList>
            <person name="Schartl M."/>
            <person name="Warren W."/>
        </authorList>
    </citation>
    <scope>NUCLEOTIDE SEQUENCE [LARGE SCALE GENOMIC DNA]</scope>
    <source>
        <strain evidence="8">female</strain>
    </source>
</reference>
<protein>
    <recommendedName>
        <fullName evidence="9">CUB domain containing protein 1a</fullName>
    </recommendedName>
</protein>
<feature type="domain" description="CDCP1 second and fifth CUB" evidence="6">
    <location>
        <begin position="288"/>
        <end position="390"/>
    </location>
</feature>
<evidence type="ECO:0000259" key="6">
    <source>
        <dbReference type="Pfam" id="PF23668"/>
    </source>
</evidence>
<evidence type="ECO:0000256" key="2">
    <source>
        <dbReference type="SAM" id="Phobius"/>
    </source>
</evidence>
<keyword evidence="8" id="KW-1185">Reference proteome</keyword>
<evidence type="ECO:0000313" key="8">
    <source>
        <dbReference type="Proteomes" id="UP000028760"/>
    </source>
</evidence>
<dbReference type="Pfam" id="PF23668">
    <property type="entry name" value="CUB_CDCP1_2"/>
    <property type="match status" value="4"/>
</dbReference>
<evidence type="ECO:0008006" key="9">
    <source>
        <dbReference type="Google" id="ProtNLM"/>
    </source>
</evidence>
<accession>A0A096LYW2</accession>
<feature type="region of interest" description="Disordered" evidence="1">
    <location>
        <begin position="1144"/>
        <end position="1175"/>
    </location>
</feature>
<evidence type="ECO:0000259" key="4">
    <source>
        <dbReference type="Pfam" id="PF23665"/>
    </source>
</evidence>
<feature type="compositionally biased region" description="Polar residues" evidence="1">
    <location>
        <begin position="681"/>
        <end position="697"/>
    </location>
</feature>
<feature type="domain" description="CDCP1 first CUB" evidence="5">
    <location>
        <begin position="398"/>
        <end position="467"/>
    </location>
</feature>
<feature type="domain" description="CDCP1 third and sixth CUB" evidence="4">
    <location>
        <begin position="610"/>
        <end position="707"/>
    </location>
</feature>
<keyword evidence="3" id="KW-0732">Signal</keyword>
<dbReference type="PANTHER" id="PTHR14477:SF1">
    <property type="entry name" value="CUB DOMAIN-CONTAINING PROTEIN 1"/>
    <property type="match status" value="1"/>
</dbReference>
<feature type="domain" description="CDCP1 third and sixth CUB" evidence="4">
    <location>
        <begin position="912"/>
        <end position="1025"/>
    </location>
</feature>
<keyword evidence="2" id="KW-0812">Transmembrane</keyword>
<evidence type="ECO:0000256" key="3">
    <source>
        <dbReference type="SAM" id="SignalP"/>
    </source>
</evidence>
<dbReference type="Proteomes" id="UP000028760">
    <property type="component" value="Unassembled WGS sequence"/>
</dbReference>
<dbReference type="Pfam" id="PF23667">
    <property type="entry name" value="CUB_CDCP1_1"/>
    <property type="match status" value="3"/>
</dbReference>
<evidence type="ECO:0000259" key="5">
    <source>
        <dbReference type="Pfam" id="PF23667"/>
    </source>
</evidence>
<dbReference type="AlphaFoldDB" id="A0A096LYW2"/>
<keyword evidence="2" id="KW-0472">Membrane</keyword>
<feature type="domain" description="CDCP1 second and fifth CUB" evidence="6">
    <location>
        <begin position="496"/>
        <end position="601"/>
    </location>
</feature>
<reference evidence="7" key="3">
    <citation type="submission" date="2025-09" db="UniProtKB">
        <authorList>
            <consortium name="Ensembl"/>
        </authorList>
    </citation>
    <scope>IDENTIFICATION</scope>
</reference>
<sequence>MGFCGACALLALLFVSSVDSSEPFQTTVKPNKGSEVAVSSQLPDCTVCTVSGVNDAQSFCQPSLKLEPEKEVKLLFKCPQPVEQLYNVTITSLIECTKDACSPATVEVQSSLLSKFSRTFTWKLKAPEKTLVSLKVLRTGLTKAPHPCSDGRQYSAVTSETSKEVLTRYCEGGSETQLDLSDQGVVTLEAKPNTQVESVLFQALAAPMKRVMTVTIGPASTVVLTRDPGKEECDVCVTSGTSPDCHATEKTLKGAEKLPLEFRCLKPEDVFTVKMTTNIGCTQTSCSPASAEMDPDLFKGFRRTLTWDVTVPDRTVLTLGFPGLKEKSASENCEDGIQYTVSTMRIDGQMRTSSYCKDGTASQLELFGKTTVTVDVPKEGELDRTVFSSTAAPSRGRSLFVTSDPNTNLIITKVDKEADCQICVTEASKQTCKPQMYRLKNLRNASVDFTCPQPQKVFMVEINKEIGMTEMARDGNTLRGKANVLRDCTQTSCSGKPVQADNGFFPNYNRTFTWDIKVGTTQTFHLDFPGPGLRQIPNGGTCPDGHTYSVILYLHRAAPATIGTFCKGGPVTSVLGQYKGRVMLTVPSDVNLDPPDFQLKVGPYSEVTAIVRVKLPRGVSDTEFITPNYPKDFPDDEQILWDFSVPEMHNYSVQFSEHSAPECLEEGAAVEVEYQKEGKNPTRTSLTGPQPQHQQGGFNLTVKNCKTNLTLPGLSLRYSVSVMRSGHPVLCTLDLTKQEVSVQIEKVGSDPLCEIRKDSKEEKTIKVAKGETAKLSFLDCPNEDLRLTATELIACPNASLCAPTLLFVPTLDPCLPMPLHSFSWFFTIPHEATLDLVSPTGSLRQSLPGQECDPSSVVGVGEKDGSFIGNFCSNGEIQKLQIHSNISITATPQDVKRSKEPLLDVSVSPEIKETIIYRISPNLTSPTILVTPNWPTGMKPHSSVSWIVDLPWMHHAHIKFAISGLECENSHTRINVKHQEGGSDLLDINESEKMRTENTTARQSFYLNVTNCQPEGRDQFNVKATIVLERKTNLLPILLGLVGAVLLLLLILVVVCVVLRKKKSKMNSQSSIYMGKGNIFRPNDGHFVKTRADNDSHVYDYIDDSMVYGHLLTDNESIPNGMQVDSYQTFTGPTDNTLPVIKEPDPEPKGQYQSFLSPSDTFLPPRPRTPIGRQDSLGFQDRRMMDNELYTFKSTGDMNTIRLSGADMEPQLPIMDESL</sequence>
<feature type="chain" id="PRO_5001919645" description="CUB domain containing protein 1a" evidence="3">
    <location>
        <begin position="21"/>
        <end position="1219"/>
    </location>
</feature>
<dbReference type="Ensembl" id="ENSPFOT00000029064.1">
    <property type="protein sequence ID" value="ENSPFOP00000024353.1"/>
    <property type="gene ID" value="ENSPFOG00000001318.2"/>
</dbReference>
<dbReference type="Pfam" id="PF23665">
    <property type="entry name" value="CDCP1_CUB_6"/>
    <property type="match status" value="2"/>
</dbReference>
<organism evidence="7 8">
    <name type="scientific">Poecilia formosa</name>
    <name type="common">Amazon molly</name>
    <name type="synonym">Limia formosa</name>
    <dbReference type="NCBI Taxonomy" id="48698"/>
    <lineage>
        <taxon>Eukaryota</taxon>
        <taxon>Metazoa</taxon>
        <taxon>Chordata</taxon>
        <taxon>Craniata</taxon>
        <taxon>Vertebrata</taxon>
        <taxon>Euteleostomi</taxon>
        <taxon>Actinopterygii</taxon>
        <taxon>Neopterygii</taxon>
        <taxon>Teleostei</taxon>
        <taxon>Neoteleostei</taxon>
        <taxon>Acanthomorphata</taxon>
        <taxon>Ovalentaria</taxon>
        <taxon>Atherinomorphae</taxon>
        <taxon>Cyprinodontiformes</taxon>
        <taxon>Poeciliidae</taxon>
        <taxon>Poeciliinae</taxon>
        <taxon>Poecilia</taxon>
    </lineage>
</organism>
<dbReference type="OMA" id="IACETGR"/>
<evidence type="ECO:0000313" key="7">
    <source>
        <dbReference type="Ensembl" id="ENSPFOP00000024353.1"/>
    </source>
</evidence>
<dbReference type="InterPro" id="IPR038811">
    <property type="entry name" value="CDCP1"/>
</dbReference>
<dbReference type="InterPro" id="IPR056266">
    <property type="entry name" value="CDCP1_CUB_3rd_6th"/>
</dbReference>
<keyword evidence="2" id="KW-1133">Transmembrane helix</keyword>
<proteinExistence type="predicted"/>
<dbReference type="EMBL" id="AYCK01017114">
    <property type="status" value="NOT_ANNOTATED_CDS"/>
    <property type="molecule type" value="Genomic_DNA"/>
</dbReference>
<dbReference type="InterPro" id="IPR056268">
    <property type="entry name" value="CUB_CDCP1_1st"/>
</dbReference>
<reference evidence="7" key="2">
    <citation type="submission" date="2025-08" db="UniProtKB">
        <authorList>
            <consortium name="Ensembl"/>
        </authorList>
    </citation>
    <scope>IDENTIFICATION</scope>
</reference>
<dbReference type="GeneTree" id="ENSGT00390000010209"/>
<feature type="region of interest" description="Disordered" evidence="1">
    <location>
        <begin position="678"/>
        <end position="697"/>
    </location>
</feature>
<feature type="domain" description="CDCP1 second and fifth CUB" evidence="6">
    <location>
        <begin position="814"/>
        <end position="898"/>
    </location>
</feature>
<evidence type="ECO:0000256" key="1">
    <source>
        <dbReference type="SAM" id="MobiDB-lite"/>
    </source>
</evidence>
<feature type="compositionally biased region" description="Polar residues" evidence="1">
    <location>
        <begin position="1151"/>
        <end position="1160"/>
    </location>
</feature>
<feature type="domain" description="CDCP1 first CUB" evidence="5">
    <location>
        <begin position="24"/>
        <end position="96"/>
    </location>
</feature>
<name>A0A096LYW2_POEFO</name>
<feature type="domain" description="CDCP1 first CUB" evidence="5">
    <location>
        <begin position="211"/>
        <end position="281"/>
    </location>
</feature>
<feature type="domain" description="CDCP1 second and fifth CUB" evidence="6">
    <location>
        <begin position="102"/>
        <end position="203"/>
    </location>
</feature>
<dbReference type="eggNOG" id="ENOG502QVKN">
    <property type="taxonomic scope" value="Eukaryota"/>
</dbReference>
<feature type="signal peptide" evidence="3">
    <location>
        <begin position="1"/>
        <end position="20"/>
    </location>
</feature>
<dbReference type="InterPro" id="IPR056269">
    <property type="entry name" value="CUB_CDCP1_2nd_5th"/>
</dbReference>
<feature type="transmembrane region" description="Helical" evidence="2">
    <location>
        <begin position="1034"/>
        <end position="1059"/>
    </location>
</feature>